<organism evidence="3 4">
    <name type="scientific">Vibrio zhugei</name>
    <dbReference type="NCBI Taxonomy" id="2479546"/>
    <lineage>
        <taxon>Bacteria</taxon>
        <taxon>Pseudomonadati</taxon>
        <taxon>Pseudomonadota</taxon>
        <taxon>Gammaproteobacteria</taxon>
        <taxon>Vibrionales</taxon>
        <taxon>Vibrionaceae</taxon>
        <taxon>Vibrio</taxon>
    </lineage>
</organism>
<dbReference type="PANTHER" id="PTHR43228">
    <property type="entry name" value="TWO-COMPONENT RESPONSE REGULATOR"/>
    <property type="match status" value="1"/>
</dbReference>
<proteinExistence type="predicted"/>
<feature type="modified residue" description="4-aspartylphosphate" evidence="1">
    <location>
        <position position="74"/>
    </location>
</feature>
<dbReference type="Proteomes" id="UP001595384">
    <property type="component" value="Unassembled WGS sequence"/>
</dbReference>
<accession>A0ABV7C6X6</accession>
<name>A0ABV7C6X6_9VIBR</name>
<evidence type="ECO:0000313" key="3">
    <source>
        <dbReference type="EMBL" id="MFC3023368.1"/>
    </source>
</evidence>
<dbReference type="InterPro" id="IPR001789">
    <property type="entry name" value="Sig_transdc_resp-reg_receiver"/>
</dbReference>
<dbReference type="Pfam" id="PF00072">
    <property type="entry name" value="Response_reg"/>
    <property type="match status" value="1"/>
</dbReference>
<sequence length="371" mass="41885">MYKADVRLEAETAIQTDPETAQSKIIMLVDDDPIFRHMMRASLVSQGYEVVEAENGLEGLRQLSVRCPDLILCDLSMPVLNGMEFVEEVSLEYPTVPLLVVSATEDMSEVAKALRFGIKDFLPKPIRDHEHLYGAIENTLADSSRHQTDQRDLANQWYRADDQVSASEERDLYWHLDYLRNHPNAARGLLQALLPDNDSAQGAWHCSYRLLQSTDHMPLIFDYSWLINGQMMFYLVDSNSDTDNGVGTTLLIRAMFYDYLRNTRNLSVDLKDFAELVERGIKCTDHMVPVSAMFGLVNFNDGTVSILPAGLSGRWSNVNKQVNVSGEVLLGNNCLKNFMITELQLKTACKLSLSAIGSSNFVLDIYKNDKR</sequence>
<dbReference type="Gene3D" id="3.40.50.2300">
    <property type="match status" value="1"/>
</dbReference>
<reference evidence="4" key="1">
    <citation type="journal article" date="2019" name="Int. J. Syst. Evol. Microbiol.">
        <title>The Global Catalogue of Microorganisms (GCM) 10K type strain sequencing project: providing services to taxonomists for standard genome sequencing and annotation.</title>
        <authorList>
            <consortium name="The Broad Institute Genomics Platform"/>
            <consortium name="The Broad Institute Genome Sequencing Center for Infectious Disease"/>
            <person name="Wu L."/>
            <person name="Ma J."/>
        </authorList>
    </citation>
    <scope>NUCLEOTIDE SEQUENCE [LARGE SCALE GENOMIC DNA]</scope>
    <source>
        <strain evidence="4">KCTC 62784</strain>
    </source>
</reference>
<dbReference type="PANTHER" id="PTHR43228:SF1">
    <property type="entry name" value="TWO-COMPONENT RESPONSE REGULATOR ARR22"/>
    <property type="match status" value="1"/>
</dbReference>
<keyword evidence="4" id="KW-1185">Reference proteome</keyword>
<dbReference type="SMART" id="SM00448">
    <property type="entry name" value="REC"/>
    <property type="match status" value="1"/>
</dbReference>
<protein>
    <submittedName>
        <fullName evidence="3">Response regulator</fullName>
    </submittedName>
</protein>
<dbReference type="PROSITE" id="PS50110">
    <property type="entry name" value="RESPONSE_REGULATORY"/>
    <property type="match status" value="1"/>
</dbReference>
<dbReference type="SUPFAM" id="SSF52172">
    <property type="entry name" value="CheY-like"/>
    <property type="match status" value="1"/>
</dbReference>
<dbReference type="InterPro" id="IPR052048">
    <property type="entry name" value="ST_Response_Regulator"/>
</dbReference>
<dbReference type="RefSeq" id="WP_123017382.1">
    <property type="nucleotide sequence ID" value="NZ_AP024911.1"/>
</dbReference>
<gene>
    <name evidence="3" type="ORF">ACFODT_05995</name>
</gene>
<dbReference type="EMBL" id="JBHRSE010000039">
    <property type="protein sequence ID" value="MFC3023368.1"/>
    <property type="molecule type" value="Genomic_DNA"/>
</dbReference>
<evidence type="ECO:0000256" key="1">
    <source>
        <dbReference type="PROSITE-ProRule" id="PRU00169"/>
    </source>
</evidence>
<feature type="domain" description="Response regulatory" evidence="2">
    <location>
        <begin position="25"/>
        <end position="139"/>
    </location>
</feature>
<evidence type="ECO:0000259" key="2">
    <source>
        <dbReference type="PROSITE" id="PS50110"/>
    </source>
</evidence>
<dbReference type="InterPro" id="IPR011006">
    <property type="entry name" value="CheY-like_superfamily"/>
</dbReference>
<evidence type="ECO:0000313" key="4">
    <source>
        <dbReference type="Proteomes" id="UP001595384"/>
    </source>
</evidence>
<comment type="caution">
    <text evidence="3">The sequence shown here is derived from an EMBL/GenBank/DDBJ whole genome shotgun (WGS) entry which is preliminary data.</text>
</comment>
<keyword evidence="1" id="KW-0597">Phosphoprotein</keyword>